<dbReference type="Proteomes" id="UP000019763">
    <property type="component" value="Unassembled WGS sequence"/>
</dbReference>
<dbReference type="VEuPathDB" id="CryptoDB:GNI_114240"/>
<dbReference type="Gene3D" id="2.120.10.80">
    <property type="entry name" value="Kelch-type beta propeller"/>
    <property type="match status" value="1"/>
</dbReference>
<evidence type="ECO:0000256" key="2">
    <source>
        <dbReference type="ARBA" id="ARBA00022737"/>
    </source>
</evidence>
<accession>A0A023B349</accession>
<comment type="caution">
    <text evidence="3">The sequence shown here is derived from an EMBL/GenBank/DDBJ whole genome shotgun (WGS) entry which is preliminary data.</text>
</comment>
<dbReference type="InterPro" id="IPR015915">
    <property type="entry name" value="Kelch-typ_b-propeller"/>
</dbReference>
<keyword evidence="1" id="KW-0880">Kelch repeat</keyword>
<organism evidence="3 4">
    <name type="scientific">Gregarina niphandrodes</name>
    <name type="common">Septate eugregarine</name>
    <dbReference type="NCBI Taxonomy" id="110365"/>
    <lineage>
        <taxon>Eukaryota</taxon>
        <taxon>Sar</taxon>
        <taxon>Alveolata</taxon>
        <taxon>Apicomplexa</taxon>
        <taxon>Conoidasida</taxon>
        <taxon>Gregarinasina</taxon>
        <taxon>Eugregarinorida</taxon>
        <taxon>Gregarinidae</taxon>
        <taxon>Gregarina</taxon>
    </lineage>
</organism>
<evidence type="ECO:0000313" key="4">
    <source>
        <dbReference type="Proteomes" id="UP000019763"/>
    </source>
</evidence>
<keyword evidence="4" id="KW-1185">Reference proteome</keyword>
<reference evidence="3" key="1">
    <citation type="submission" date="2013-12" db="EMBL/GenBank/DDBJ databases">
        <authorList>
            <person name="Omoto C.K."/>
            <person name="Sibley D."/>
            <person name="Venepally P."/>
            <person name="Hadjithomas M."/>
            <person name="Karamycheva S."/>
            <person name="Brunk B."/>
            <person name="Roos D."/>
            <person name="Caler E."/>
            <person name="Lorenzi H."/>
        </authorList>
    </citation>
    <scope>NUCLEOTIDE SEQUENCE</scope>
</reference>
<evidence type="ECO:0000313" key="3">
    <source>
        <dbReference type="EMBL" id="EZG55353.1"/>
    </source>
</evidence>
<dbReference type="Pfam" id="PF24681">
    <property type="entry name" value="Kelch_KLHDC2_KLHL20_DRC7"/>
    <property type="match status" value="1"/>
</dbReference>
<dbReference type="InterPro" id="IPR011498">
    <property type="entry name" value="Kelch_2"/>
</dbReference>
<dbReference type="AlphaFoldDB" id="A0A023B349"/>
<dbReference type="PANTHER" id="PTHR46093">
    <property type="entry name" value="ACYL-COA-BINDING DOMAIN-CONTAINING PROTEIN 5"/>
    <property type="match status" value="1"/>
</dbReference>
<protein>
    <submittedName>
        <fullName evidence="3">Kelch repeat protein</fullName>
    </submittedName>
</protein>
<sequence length="328" mass="37140">MWSKRPCGGKPVVYVDEDVWTVLNDGSEEAPSRRKGVPLVYSAQDQSLYLFGGAGPGLNFNDLWKFDLIERRWYNESTKCMDAWSGHHSGEDVPYPVPRAYHVLQIFNSKLVVYGGYGVNDDSEMYWEYDLRTHQWKNVIFRDANPGLRFGLAACIHNESLYICTGQLQSRLVSSTLWRLDLRSKTWQQVVATGAPPTPRTYAAHTLLRPHGRWLIHGGSSSDTVFNDTYELDLNTFHWHPSLILCTPPTLEGHTLDALQTQWESTCLFLLGGATSGPIVPSGPIARCDLFLRGLSSQLKVEDFCIRLPIVADMLWDLHRSRIAAQEK</sequence>
<proteinExistence type="predicted"/>
<dbReference type="PANTHER" id="PTHR46093:SF18">
    <property type="entry name" value="FIBRONECTIN TYPE-III DOMAIN-CONTAINING PROTEIN"/>
    <property type="match status" value="1"/>
</dbReference>
<dbReference type="RefSeq" id="XP_011131619.1">
    <property type="nucleotide sequence ID" value="XM_011133317.1"/>
</dbReference>
<gene>
    <name evidence="3" type="ORF">GNI_114240</name>
</gene>
<dbReference type="EMBL" id="AFNH02000852">
    <property type="protein sequence ID" value="EZG55353.1"/>
    <property type="molecule type" value="Genomic_DNA"/>
</dbReference>
<dbReference type="Pfam" id="PF07646">
    <property type="entry name" value="Kelch_2"/>
    <property type="match status" value="1"/>
</dbReference>
<evidence type="ECO:0000256" key="1">
    <source>
        <dbReference type="ARBA" id="ARBA00022441"/>
    </source>
</evidence>
<dbReference type="eggNOG" id="KOG0379">
    <property type="taxonomic scope" value="Eukaryota"/>
</dbReference>
<dbReference type="OrthoDB" id="418508at2759"/>
<keyword evidence="2" id="KW-0677">Repeat</keyword>
<name>A0A023B349_GRENI</name>
<dbReference type="GeneID" id="22914040"/>
<dbReference type="SUPFAM" id="SSF117281">
    <property type="entry name" value="Kelch motif"/>
    <property type="match status" value="1"/>
</dbReference>